<evidence type="ECO:0000256" key="5">
    <source>
        <dbReference type="ARBA" id="ARBA00022842"/>
    </source>
</evidence>
<organism evidence="8 9">
    <name type="scientific">Paraoerskovia marina</name>
    <dbReference type="NCBI Taxonomy" id="545619"/>
    <lineage>
        <taxon>Bacteria</taxon>
        <taxon>Bacillati</taxon>
        <taxon>Actinomycetota</taxon>
        <taxon>Actinomycetes</taxon>
        <taxon>Micrococcales</taxon>
        <taxon>Cellulomonadaceae</taxon>
        <taxon>Paraoerskovia</taxon>
    </lineage>
</organism>
<comment type="cofactor">
    <cofactor evidence="2">
        <name>Mg(2+)</name>
        <dbReference type="ChEBI" id="CHEBI:18420"/>
    </cofactor>
</comment>
<dbReference type="PANTHER" id="PTHR12992">
    <property type="entry name" value="NUDIX HYDROLASE"/>
    <property type="match status" value="1"/>
</dbReference>
<dbReference type="STRING" id="545619.SAMN04489860_1603"/>
<gene>
    <name evidence="8" type="ORF">SAMN04489860_1603</name>
</gene>
<dbReference type="PANTHER" id="PTHR12992:SF11">
    <property type="entry name" value="MITOCHONDRIAL COENZYME A DIPHOSPHATASE NUDT8"/>
    <property type="match status" value="1"/>
</dbReference>
<dbReference type="Gene3D" id="3.90.79.10">
    <property type="entry name" value="Nucleoside Triphosphate Pyrophosphohydrolase"/>
    <property type="match status" value="1"/>
</dbReference>
<dbReference type="Proteomes" id="UP000185663">
    <property type="component" value="Chromosome I"/>
</dbReference>
<dbReference type="eggNOG" id="COG0494">
    <property type="taxonomic scope" value="Bacteria"/>
</dbReference>
<evidence type="ECO:0000256" key="3">
    <source>
        <dbReference type="ARBA" id="ARBA00022723"/>
    </source>
</evidence>
<evidence type="ECO:0000256" key="6">
    <source>
        <dbReference type="ARBA" id="ARBA00023211"/>
    </source>
</evidence>
<sequence length="232" mass="24959">MSASRPLGRARDELAHLTDDGGAWPRPWRLAVGRLDATAREAAVLVLFGALDHVPAEHRSQAVAAELDVLLLARATTLGSHPGQVAFPGGRVDPEDDSVLDAAMREAVEETGLDPAGVEVLGPLGALPLPVSNHRVTPVLAWWAEPSPVAVVDERESAYVFRAPVADLLDPRSRFTAVVRHGSRTFRSPAFRVVGNEGEHIVWGFTGGVLDALFERLGWAEPWDAADERPVL</sequence>
<dbReference type="RefSeq" id="WP_157270392.1">
    <property type="nucleotide sequence ID" value="NZ_LT629776.1"/>
</dbReference>
<dbReference type="InterPro" id="IPR000086">
    <property type="entry name" value="NUDIX_hydrolase_dom"/>
</dbReference>
<dbReference type="GO" id="GO:0010945">
    <property type="term" value="F:coenzyme A diphosphatase activity"/>
    <property type="evidence" value="ECO:0007669"/>
    <property type="project" value="InterPro"/>
</dbReference>
<keyword evidence="5" id="KW-0460">Magnesium</keyword>
<keyword evidence="6" id="KW-0464">Manganese</keyword>
<evidence type="ECO:0000313" key="9">
    <source>
        <dbReference type="Proteomes" id="UP000185663"/>
    </source>
</evidence>
<dbReference type="SUPFAM" id="SSF55811">
    <property type="entry name" value="Nudix"/>
    <property type="match status" value="1"/>
</dbReference>
<dbReference type="CDD" id="cd03426">
    <property type="entry name" value="NUDIX_CoAse_Nudt7"/>
    <property type="match status" value="1"/>
</dbReference>
<dbReference type="InterPro" id="IPR015797">
    <property type="entry name" value="NUDIX_hydrolase-like_dom_sf"/>
</dbReference>
<evidence type="ECO:0000256" key="2">
    <source>
        <dbReference type="ARBA" id="ARBA00001946"/>
    </source>
</evidence>
<feature type="domain" description="Nudix hydrolase" evidence="7">
    <location>
        <begin position="38"/>
        <end position="192"/>
    </location>
</feature>
<dbReference type="OrthoDB" id="9802805at2"/>
<dbReference type="InterPro" id="IPR045121">
    <property type="entry name" value="CoAse"/>
</dbReference>
<proteinExistence type="predicted"/>
<dbReference type="GO" id="GO:0046872">
    <property type="term" value="F:metal ion binding"/>
    <property type="evidence" value="ECO:0007669"/>
    <property type="project" value="UniProtKB-KW"/>
</dbReference>
<name>A0A1H1SFL2_9CELL</name>
<dbReference type="AlphaFoldDB" id="A0A1H1SFL2"/>
<evidence type="ECO:0000259" key="7">
    <source>
        <dbReference type="PROSITE" id="PS51462"/>
    </source>
</evidence>
<accession>A0A1H1SFL2</accession>
<comment type="cofactor">
    <cofactor evidence="1">
        <name>Mn(2+)</name>
        <dbReference type="ChEBI" id="CHEBI:29035"/>
    </cofactor>
</comment>
<keyword evidence="3" id="KW-0479">Metal-binding</keyword>
<reference evidence="8 9" key="1">
    <citation type="submission" date="2016-10" db="EMBL/GenBank/DDBJ databases">
        <authorList>
            <person name="de Groot N.N."/>
        </authorList>
    </citation>
    <scope>NUCLEOTIDE SEQUENCE [LARGE SCALE GENOMIC DNA]</scope>
    <source>
        <strain evidence="8 9">DSM 22126</strain>
    </source>
</reference>
<evidence type="ECO:0000256" key="4">
    <source>
        <dbReference type="ARBA" id="ARBA00022801"/>
    </source>
</evidence>
<dbReference type="Pfam" id="PF00293">
    <property type="entry name" value="NUDIX"/>
    <property type="match status" value="1"/>
</dbReference>
<evidence type="ECO:0000313" key="8">
    <source>
        <dbReference type="EMBL" id="SDS46179.1"/>
    </source>
</evidence>
<protein>
    <submittedName>
        <fullName evidence="8">ADP-ribose pyrophosphatase YjhB, NUDIX family</fullName>
    </submittedName>
</protein>
<dbReference type="EMBL" id="LT629776">
    <property type="protein sequence ID" value="SDS46179.1"/>
    <property type="molecule type" value="Genomic_DNA"/>
</dbReference>
<dbReference type="PROSITE" id="PS51462">
    <property type="entry name" value="NUDIX"/>
    <property type="match status" value="1"/>
</dbReference>
<keyword evidence="4" id="KW-0378">Hydrolase</keyword>
<keyword evidence="9" id="KW-1185">Reference proteome</keyword>
<evidence type="ECO:0000256" key="1">
    <source>
        <dbReference type="ARBA" id="ARBA00001936"/>
    </source>
</evidence>